<organism evidence="1 2">
    <name type="scientific">Avena sativa</name>
    <name type="common">Oat</name>
    <dbReference type="NCBI Taxonomy" id="4498"/>
    <lineage>
        <taxon>Eukaryota</taxon>
        <taxon>Viridiplantae</taxon>
        <taxon>Streptophyta</taxon>
        <taxon>Embryophyta</taxon>
        <taxon>Tracheophyta</taxon>
        <taxon>Spermatophyta</taxon>
        <taxon>Magnoliopsida</taxon>
        <taxon>Liliopsida</taxon>
        <taxon>Poales</taxon>
        <taxon>Poaceae</taxon>
        <taxon>BOP clade</taxon>
        <taxon>Pooideae</taxon>
        <taxon>Poodae</taxon>
        <taxon>Poeae</taxon>
        <taxon>Poeae Chloroplast Group 1 (Aveneae type)</taxon>
        <taxon>Aveninae</taxon>
        <taxon>Avena</taxon>
    </lineage>
</organism>
<dbReference type="EnsemblPlants" id="AVESA.00010b.r2.5AG0807660.1">
    <property type="protein sequence ID" value="AVESA.00010b.r2.5AG0807660.1.CDS"/>
    <property type="gene ID" value="AVESA.00010b.r2.5AG0807660"/>
</dbReference>
<name>A0ACD5XKS5_AVESA</name>
<proteinExistence type="predicted"/>
<reference evidence="1" key="2">
    <citation type="submission" date="2025-09" db="UniProtKB">
        <authorList>
            <consortium name="EnsemblPlants"/>
        </authorList>
    </citation>
    <scope>IDENTIFICATION</scope>
</reference>
<evidence type="ECO:0000313" key="2">
    <source>
        <dbReference type="Proteomes" id="UP001732700"/>
    </source>
</evidence>
<sequence>MRHHTQHSAHLLTHTPHTQVKGSKSVPMAATKSLLLAALLVLVTVSLAPHGAEANKAPLALIAGVVPCSAGTSINAAAVPAFPNAAVQLVCGGKVLASTKADHSGAFTMNLGTVTTSLLAPLLGNQCKVVVVTPLAACDASLATVTGTLAAPVQLLGDSGSGSGSGGLGGLGGLIGLIGQIVGGLLGGILNIIPLPFSVV</sequence>
<protein>
    <submittedName>
        <fullName evidence="1">Uncharacterized protein</fullName>
    </submittedName>
</protein>
<accession>A0ACD5XKS5</accession>
<dbReference type="Proteomes" id="UP001732700">
    <property type="component" value="Chromosome 5A"/>
</dbReference>
<evidence type="ECO:0000313" key="1">
    <source>
        <dbReference type="EnsemblPlants" id="AVESA.00010b.r2.5AG0807660.1.CDS"/>
    </source>
</evidence>
<reference evidence="1" key="1">
    <citation type="submission" date="2021-05" db="EMBL/GenBank/DDBJ databases">
        <authorList>
            <person name="Scholz U."/>
            <person name="Mascher M."/>
            <person name="Fiebig A."/>
        </authorList>
    </citation>
    <scope>NUCLEOTIDE SEQUENCE [LARGE SCALE GENOMIC DNA]</scope>
</reference>
<keyword evidence="2" id="KW-1185">Reference proteome</keyword>